<dbReference type="Proteomes" id="UP000190973">
    <property type="component" value="Unassembled WGS sequence"/>
</dbReference>
<evidence type="ECO:0000313" key="1">
    <source>
        <dbReference type="EMBL" id="OOM59015.1"/>
    </source>
</evidence>
<accession>A0A1S8S147</accession>
<dbReference type="EMBL" id="LZZI01000084">
    <property type="protein sequence ID" value="OOM59015.1"/>
    <property type="molecule type" value="Genomic_DNA"/>
</dbReference>
<organism evidence="1 2">
    <name type="scientific">Clostridium beijerinckii</name>
    <name type="common">Clostridium MP</name>
    <dbReference type="NCBI Taxonomy" id="1520"/>
    <lineage>
        <taxon>Bacteria</taxon>
        <taxon>Bacillati</taxon>
        <taxon>Bacillota</taxon>
        <taxon>Clostridia</taxon>
        <taxon>Eubacteriales</taxon>
        <taxon>Clostridiaceae</taxon>
        <taxon>Clostridium</taxon>
    </lineage>
</organism>
<sequence>MKGTIENENFDTKMETYDWRYSASIVGLIKYFNYLVDKGYAAESDLYQIEDDVLLYNKESITEERYLLFVEYYFQEYMHHRDIEKILSDDELTDEQIKLVNLKLKSNAIMKKVFKDIKFSLENKEIIIDQIKENRLLLIKETYRSGRSLYANFANINSLFQDVGSICRLQNYNIDTGKKSKSISYNWDFKTYNFEDEKEFDFIPFAFSKSYESFFINNNYSIKQLFNTNNLISNSDNPRSTLFSELKNSADFIDFDVEVITKNRDKDYFETLYIRKDAIRIFSKIKNYKAIKIKYRVNENYNRYLEKEVSDSILNNIKIDALIEMLLKPKQDTAKYKYPNYSYNIKTLIEINTLIYGGDKMDKQMKSAYASAKRVMKEIPENKVDSYKQKLISAITFKDYDRFCQVLLQLSSYSGVVFDFAYDLFGNFDENKNIAYTFINALNKESNKDNGGKANE</sequence>
<reference evidence="1 2" key="1">
    <citation type="submission" date="2016-05" db="EMBL/GenBank/DDBJ databases">
        <title>Microbial solvent formation.</title>
        <authorList>
            <person name="Poehlein A."/>
            <person name="Montoya Solano J.D."/>
            <person name="Flitsch S."/>
            <person name="Krabben P."/>
            <person name="Duerre P."/>
            <person name="Daniel R."/>
        </authorList>
    </citation>
    <scope>NUCLEOTIDE SEQUENCE [LARGE SCALE GENOMIC DNA]</scope>
    <source>
        <strain evidence="1 2">DSM 53</strain>
    </source>
</reference>
<evidence type="ECO:0000313" key="2">
    <source>
        <dbReference type="Proteomes" id="UP000190973"/>
    </source>
</evidence>
<protein>
    <submittedName>
        <fullName evidence="1">CRISPR-associated protein Csx8</fullName>
    </submittedName>
</protein>
<proteinExistence type="predicted"/>
<comment type="caution">
    <text evidence="1">The sequence shown here is derived from an EMBL/GenBank/DDBJ whole genome shotgun (WGS) entry which is preliminary data.</text>
</comment>
<gene>
    <name evidence="1" type="ORF">CLBCK_36900</name>
</gene>
<dbReference type="InterPro" id="IPR013487">
    <property type="entry name" value="CRISPR-assoc_prot_Csx8"/>
</dbReference>
<dbReference type="RefSeq" id="WP_077840050.1">
    <property type="nucleotide sequence ID" value="NZ_JABTAE010000001.1"/>
</dbReference>
<dbReference type="AlphaFoldDB" id="A0A1S8S147"/>
<dbReference type="NCBIfam" id="TIGR02670">
    <property type="entry name" value="cas_csx8"/>
    <property type="match status" value="1"/>
</dbReference>
<name>A0A1S8S147_CLOBE</name>
<dbReference type="Pfam" id="PF09657">
    <property type="entry name" value="Cas_Csx8"/>
    <property type="match status" value="2"/>
</dbReference>